<evidence type="ECO:0000259" key="21">
    <source>
        <dbReference type="PROSITE" id="PS50999"/>
    </source>
</evidence>
<evidence type="ECO:0000256" key="17">
    <source>
        <dbReference type="PIRNR" id="PIRNR000292"/>
    </source>
</evidence>
<dbReference type="NCBIfam" id="TIGR01432">
    <property type="entry name" value="QOXA"/>
    <property type="match status" value="1"/>
</dbReference>
<evidence type="ECO:0000259" key="20">
    <source>
        <dbReference type="PROSITE" id="PS50857"/>
    </source>
</evidence>
<keyword evidence="15 17" id="KW-0472">Membrane</keyword>
<evidence type="ECO:0000256" key="1">
    <source>
        <dbReference type="ARBA" id="ARBA00000725"/>
    </source>
</evidence>
<dbReference type="NCBIfam" id="TIGR02866">
    <property type="entry name" value="CoxB"/>
    <property type="match status" value="1"/>
</dbReference>
<organism evidence="22 23">
    <name type="scientific">Thermoactinomyces daqus</name>
    <dbReference type="NCBI Taxonomy" id="1329516"/>
    <lineage>
        <taxon>Bacteria</taxon>
        <taxon>Bacillati</taxon>
        <taxon>Bacillota</taxon>
        <taxon>Bacilli</taxon>
        <taxon>Bacillales</taxon>
        <taxon>Thermoactinomycetaceae</taxon>
        <taxon>Thermoactinomyces</taxon>
    </lineage>
</organism>
<protein>
    <recommendedName>
        <fullName evidence="4 17">Quinol oxidase subunit 2</fullName>
        <ecNumber evidence="17">1.10.3.-</ecNumber>
    </recommendedName>
</protein>
<evidence type="ECO:0000256" key="19">
    <source>
        <dbReference type="SAM" id="Phobius"/>
    </source>
</evidence>
<dbReference type="Pfam" id="PF02790">
    <property type="entry name" value="COX2_TM"/>
    <property type="match status" value="1"/>
</dbReference>
<evidence type="ECO:0000256" key="11">
    <source>
        <dbReference type="ARBA" id="ARBA00022982"/>
    </source>
</evidence>
<dbReference type="InterPro" id="IPR006333">
    <property type="entry name" value="Cyt_o_ubiquinol_oxidase_su2"/>
</dbReference>
<comment type="function">
    <text evidence="17">Catalyzes quinol oxidation with the concomitant reduction of oxygen to water. Subunit II transfers the electrons from a quinol to the binuclear center of the catalytic subunit I.</text>
</comment>
<keyword evidence="23" id="KW-1185">Reference proteome</keyword>
<dbReference type="InterPro" id="IPR006332">
    <property type="entry name" value="QoxA"/>
</dbReference>
<evidence type="ECO:0000313" key="22">
    <source>
        <dbReference type="EMBL" id="MBA4542710.1"/>
    </source>
</evidence>
<comment type="subcellular location">
    <subcellularLocation>
        <location evidence="2 18">Cell membrane</location>
        <topology evidence="2 18">Multi-pass membrane protein</topology>
    </subcellularLocation>
</comment>
<evidence type="ECO:0000256" key="7">
    <source>
        <dbReference type="ARBA" id="ARBA00022660"/>
    </source>
</evidence>
<dbReference type="SUPFAM" id="SSF49503">
    <property type="entry name" value="Cupredoxins"/>
    <property type="match status" value="1"/>
</dbReference>
<keyword evidence="6 17" id="KW-1003">Cell membrane</keyword>
<evidence type="ECO:0000256" key="14">
    <source>
        <dbReference type="ARBA" id="ARBA00023008"/>
    </source>
</evidence>
<keyword evidence="13 17" id="KW-0560">Oxidoreductase</keyword>
<dbReference type="GO" id="GO:0009486">
    <property type="term" value="F:cytochrome bo3 ubiquinol oxidase activity"/>
    <property type="evidence" value="ECO:0007669"/>
    <property type="project" value="InterPro"/>
</dbReference>
<dbReference type="GO" id="GO:0005886">
    <property type="term" value="C:plasma membrane"/>
    <property type="evidence" value="ECO:0007669"/>
    <property type="project" value="UniProtKB-SubCell"/>
</dbReference>
<dbReference type="InterPro" id="IPR045187">
    <property type="entry name" value="CcO_II"/>
</dbReference>
<feature type="transmembrane region" description="Helical" evidence="19">
    <location>
        <begin position="46"/>
        <end position="70"/>
    </location>
</feature>
<dbReference type="GO" id="GO:0016682">
    <property type="term" value="F:oxidoreductase activity, acting on diphenols and related substances as donors, oxygen as acceptor"/>
    <property type="evidence" value="ECO:0007669"/>
    <property type="project" value="InterPro"/>
</dbReference>
<evidence type="ECO:0000256" key="9">
    <source>
        <dbReference type="ARBA" id="ARBA00022723"/>
    </source>
</evidence>
<dbReference type="PANTHER" id="PTHR22888">
    <property type="entry name" value="CYTOCHROME C OXIDASE, SUBUNIT II"/>
    <property type="match status" value="1"/>
</dbReference>
<dbReference type="EMBL" id="JACEIP010000008">
    <property type="protein sequence ID" value="MBA4542710.1"/>
    <property type="molecule type" value="Genomic_DNA"/>
</dbReference>
<dbReference type="GO" id="GO:0005507">
    <property type="term" value="F:copper ion binding"/>
    <property type="evidence" value="ECO:0007669"/>
    <property type="project" value="InterPro"/>
</dbReference>
<keyword evidence="7 17" id="KW-0679">Respiratory chain</keyword>
<evidence type="ECO:0000256" key="18">
    <source>
        <dbReference type="RuleBase" id="RU000456"/>
    </source>
</evidence>
<accession>A0A7W1X9R7</accession>
<dbReference type="EC" id="1.10.3.-" evidence="17"/>
<dbReference type="SUPFAM" id="SSF81464">
    <property type="entry name" value="Cytochrome c oxidase subunit II-like, transmembrane region"/>
    <property type="match status" value="1"/>
</dbReference>
<dbReference type="RefSeq" id="WP_081943956.1">
    <property type="nucleotide sequence ID" value="NZ_JACEIP010000008.1"/>
</dbReference>
<comment type="caution">
    <text evidence="22">The sequence shown here is derived from an EMBL/GenBank/DDBJ whole genome shotgun (WGS) entry which is preliminary data.</text>
</comment>
<keyword evidence="8 18" id="KW-0812">Transmembrane</keyword>
<dbReference type="InterPro" id="IPR002429">
    <property type="entry name" value="CcO_II-like_C"/>
</dbReference>
<dbReference type="GO" id="GO:0042773">
    <property type="term" value="P:ATP synthesis coupled electron transport"/>
    <property type="evidence" value="ECO:0007669"/>
    <property type="project" value="TreeGrafter"/>
</dbReference>
<dbReference type="Pfam" id="PF00116">
    <property type="entry name" value="COX2"/>
    <property type="match status" value="1"/>
</dbReference>
<comment type="similarity">
    <text evidence="3 17 18">Belongs to the cytochrome c oxidase subunit 2 family.</text>
</comment>
<keyword evidence="5 17" id="KW-0813">Transport</keyword>
<dbReference type="InterPro" id="IPR011759">
    <property type="entry name" value="Cyt_c_oxidase_su2_TM_dom"/>
</dbReference>
<dbReference type="InterPro" id="IPR034227">
    <property type="entry name" value="CuRO_UO_II"/>
</dbReference>
<dbReference type="PANTHER" id="PTHR22888:SF18">
    <property type="entry name" value="CYTOCHROME BO(3) UBIQUINOL OXIDASE SUBUNIT 2"/>
    <property type="match status" value="1"/>
</dbReference>
<comment type="catalytic activity">
    <reaction evidence="1 17">
        <text>2 a quinol + O2 = 2 a quinone + 2 H2O</text>
        <dbReference type="Rhea" id="RHEA:55376"/>
        <dbReference type="ChEBI" id="CHEBI:15377"/>
        <dbReference type="ChEBI" id="CHEBI:15379"/>
        <dbReference type="ChEBI" id="CHEBI:24646"/>
        <dbReference type="ChEBI" id="CHEBI:132124"/>
    </reaction>
</comment>
<dbReference type="PROSITE" id="PS50999">
    <property type="entry name" value="COX2_TM"/>
    <property type="match status" value="1"/>
</dbReference>
<dbReference type="CDD" id="cd04212">
    <property type="entry name" value="CuRO_UO_II"/>
    <property type="match status" value="1"/>
</dbReference>
<dbReference type="GO" id="GO:0004129">
    <property type="term" value="F:cytochrome-c oxidase activity"/>
    <property type="evidence" value="ECO:0007669"/>
    <property type="project" value="UniProtKB-UniRule"/>
</dbReference>
<dbReference type="OrthoDB" id="9783445at2"/>
<dbReference type="InterPro" id="IPR036257">
    <property type="entry name" value="Cyt_c_oxidase_su2_TM_sf"/>
</dbReference>
<evidence type="ECO:0000256" key="2">
    <source>
        <dbReference type="ARBA" id="ARBA00004651"/>
    </source>
</evidence>
<gene>
    <name evidence="22" type="primary">qoxA</name>
    <name evidence="22" type="ORF">H1164_07315</name>
</gene>
<feature type="domain" description="Cytochrome oxidase subunit II transmembrane region profile" evidence="21">
    <location>
        <begin position="24"/>
        <end position="122"/>
    </location>
</feature>
<keyword evidence="11 17" id="KW-0249">Electron transport</keyword>
<dbReference type="AlphaFoldDB" id="A0A7W1X9R7"/>
<keyword evidence="9" id="KW-0479">Metal-binding</keyword>
<feature type="domain" description="Cytochrome oxidase subunit II copper A binding" evidence="20">
    <location>
        <begin position="126"/>
        <end position="238"/>
    </location>
</feature>
<dbReference type="PROSITE" id="PS50857">
    <property type="entry name" value="COX2_CUA"/>
    <property type="match status" value="1"/>
</dbReference>
<evidence type="ECO:0000256" key="4">
    <source>
        <dbReference type="ARBA" id="ARBA00016131"/>
    </source>
</evidence>
<keyword evidence="14" id="KW-0186">Copper</keyword>
<dbReference type="Proteomes" id="UP000530514">
    <property type="component" value="Unassembled WGS sequence"/>
</dbReference>
<dbReference type="Gene3D" id="1.10.287.90">
    <property type="match status" value="1"/>
</dbReference>
<evidence type="ECO:0000256" key="6">
    <source>
        <dbReference type="ARBA" id="ARBA00022475"/>
    </source>
</evidence>
<dbReference type="InterPro" id="IPR014222">
    <property type="entry name" value="Cyt_c_oxidase_su2"/>
</dbReference>
<evidence type="ECO:0000256" key="8">
    <source>
        <dbReference type="ARBA" id="ARBA00022692"/>
    </source>
</evidence>
<name>A0A7W1X9R7_9BACL</name>
<reference evidence="22 23" key="1">
    <citation type="submission" date="2020-07" db="EMBL/GenBank/DDBJ databases">
        <authorList>
            <person name="Feng H."/>
        </authorList>
    </citation>
    <scope>NUCLEOTIDE SEQUENCE [LARGE SCALE GENOMIC DNA]</scope>
    <source>
        <strain evidence="23">s-11</strain>
    </source>
</reference>
<dbReference type="PROSITE" id="PS51257">
    <property type="entry name" value="PROKAR_LIPOPROTEIN"/>
    <property type="match status" value="1"/>
</dbReference>
<dbReference type="PIRSF" id="PIRSF000292">
    <property type="entry name" value="Ubi_od_II"/>
    <property type="match status" value="1"/>
</dbReference>
<keyword evidence="10" id="KW-0732">Signal</keyword>
<feature type="transmembrane region" description="Helical" evidence="19">
    <location>
        <begin position="91"/>
        <end position="116"/>
    </location>
</feature>
<evidence type="ECO:0000256" key="3">
    <source>
        <dbReference type="ARBA" id="ARBA00007866"/>
    </source>
</evidence>
<dbReference type="InterPro" id="IPR008972">
    <property type="entry name" value="Cupredoxin"/>
</dbReference>
<evidence type="ECO:0000256" key="5">
    <source>
        <dbReference type="ARBA" id="ARBA00022448"/>
    </source>
</evidence>
<evidence type="ECO:0000256" key="15">
    <source>
        <dbReference type="ARBA" id="ARBA00023136"/>
    </source>
</evidence>
<proteinExistence type="inferred from homology"/>
<evidence type="ECO:0000256" key="13">
    <source>
        <dbReference type="ARBA" id="ARBA00023002"/>
    </source>
</evidence>
<evidence type="ECO:0000256" key="10">
    <source>
        <dbReference type="ARBA" id="ARBA00022729"/>
    </source>
</evidence>
<dbReference type="Gene3D" id="2.60.40.420">
    <property type="entry name" value="Cupredoxins - blue copper proteins"/>
    <property type="match status" value="1"/>
</dbReference>
<comment type="function">
    <text evidence="16">Subunits I and II form the functional core of the enzyme complex. Electrons originating in cytochrome c are transferred via heme a and Cu(A) to the binuclear center formed by heme a3 and Cu(B).</text>
</comment>
<evidence type="ECO:0000256" key="12">
    <source>
        <dbReference type="ARBA" id="ARBA00022989"/>
    </source>
</evidence>
<sequence length="315" mass="35502">MFGKKLRRLKQAAILPGLFLLLTGCAPIKSGVLNPQGPVAKKQLDLILWTSGLMLLIFVVVGILFVYMLVKYRAKPENEGYEPPEVHENKWLEMIWTAIPIVIVALIAVPTVTMTFDLEKSPSPHKKPLVIEVTSADWKWIFKYPEQGIETVNYVKIPADVPIRFELNAVGAMNSFWVPELGGQEYTMPGMSMKLWLEADKPGTYVGRSANFSGRGFTHMQFDVIAQKEADFNAWVEQVKKTAPKQTEAQWKKLLQPGLVGEQTYSSYPKLKEDPNMNHDMKDMDHGTSEANSMNHDMSGMNHGMDGSETMTHME</sequence>
<evidence type="ECO:0000313" key="23">
    <source>
        <dbReference type="Proteomes" id="UP000530514"/>
    </source>
</evidence>
<keyword evidence="12 19" id="KW-1133">Transmembrane helix</keyword>
<evidence type="ECO:0000256" key="16">
    <source>
        <dbReference type="ARBA" id="ARBA00024688"/>
    </source>
</evidence>